<organism evidence="4">
    <name type="scientific">Cacopsylla melanoneura</name>
    <dbReference type="NCBI Taxonomy" id="428564"/>
    <lineage>
        <taxon>Eukaryota</taxon>
        <taxon>Metazoa</taxon>
        <taxon>Ecdysozoa</taxon>
        <taxon>Arthropoda</taxon>
        <taxon>Hexapoda</taxon>
        <taxon>Insecta</taxon>
        <taxon>Pterygota</taxon>
        <taxon>Neoptera</taxon>
        <taxon>Paraneoptera</taxon>
        <taxon>Hemiptera</taxon>
        <taxon>Sternorrhyncha</taxon>
        <taxon>Psylloidea</taxon>
        <taxon>Psyllidae</taxon>
        <taxon>Psyllinae</taxon>
        <taxon>Cacopsylla</taxon>
    </lineage>
</organism>
<evidence type="ECO:0000313" key="4">
    <source>
        <dbReference type="EMBL" id="CAG6777087.1"/>
    </source>
</evidence>
<feature type="compositionally biased region" description="Low complexity" evidence="2">
    <location>
        <begin position="446"/>
        <end position="460"/>
    </location>
</feature>
<feature type="compositionally biased region" description="Polar residues" evidence="2">
    <location>
        <begin position="272"/>
        <end position="287"/>
    </location>
</feature>
<dbReference type="EMBL" id="HBUF01604136">
    <property type="protein sequence ID" value="CAG6777085.1"/>
    <property type="molecule type" value="Transcribed_RNA"/>
</dbReference>
<evidence type="ECO:0000256" key="3">
    <source>
        <dbReference type="SAM" id="SignalP"/>
    </source>
</evidence>
<dbReference type="EMBL" id="HBUF01056486">
    <property type="protein sequence ID" value="CAG6624140.1"/>
    <property type="molecule type" value="Transcribed_RNA"/>
</dbReference>
<feature type="region of interest" description="Disordered" evidence="2">
    <location>
        <begin position="368"/>
        <end position="523"/>
    </location>
</feature>
<feature type="compositionally biased region" description="Low complexity" evidence="2">
    <location>
        <begin position="504"/>
        <end position="523"/>
    </location>
</feature>
<dbReference type="InterPro" id="IPR000618">
    <property type="entry name" value="Insect_cuticle"/>
</dbReference>
<dbReference type="GO" id="GO:0062129">
    <property type="term" value="C:chitin-based extracellular matrix"/>
    <property type="evidence" value="ECO:0007669"/>
    <property type="project" value="TreeGrafter"/>
</dbReference>
<dbReference type="EMBL" id="HBUF01604137">
    <property type="protein sequence ID" value="CAG6777086.1"/>
    <property type="molecule type" value="Transcribed_RNA"/>
</dbReference>
<dbReference type="EMBL" id="HBUF01318921">
    <property type="protein sequence ID" value="CAG6694609.1"/>
    <property type="molecule type" value="Transcribed_RNA"/>
</dbReference>
<dbReference type="EMBL" id="HBUF01056484">
    <property type="protein sequence ID" value="CAG6624136.1"/>
    <property type="molecule type" value="Transcribed_RNA"/>
</dbReference>
<name>A0A8D9F4Y0_9HEMI</name>
<sequence length="549" mass="61359">MYLIEPLVFCLLVGSIAGQQSRRLGVRVRPTVQEEVSQEESDFYDGQQEQQQQVLIRQPTLGRAIASQPRIQTIGARQKTADEERPAPVQTIRNYNKLNDDGSFTFGYESADGSFKEETRGTDCVVRGKYGYIDPDGNKREFTYVSGNPCDPNAEKQEQEEEVAEAPVGSAEENVPANYPQRPLKASRRPPPSERPSTTLFQQQFATQEAIAADEEEEQQQVNIRPRPTIRPTQFTQQEPQQVFRQSSPAPRPGPTFAPQPARQTVRFEQPPATTFRPQIQLTTSSPLPARAQAPSAGPKPSGGLDFTSEFKKFQIDLDELSPSRAPKPSSAPASQGGSSALYQTELVFDPATGQYNTVVYQQVPKSVESAPQRFGPPPQSQPQFFSPPRQAFSQPPPSAFQQQQLFQQQQSALQVQQSQQLFEQQQEQKRATEAPPRIPHTLLRQSPQTFSSQSTPAPQRFSPEPAPQRFQPEPTSQRFLSESPSQRFNPSSGRSQRFPSEPAQPQRFSQPSAQQSPQPFFFVAAPSDRQTFASGQIDTFLRGHNLQF</sequence>
<protein>
    <submittedName>
        <fullName evidence="4">Uncharacterized protein</fullName>
    </submittedName>
</protein>
<dbReference type="EMBL" id="HBUF01318923">
    <property type="protein sequence ID" value="CAG6694613.1"/>
    <property type="molecule type" value="Transcribed_RNA"/>
</dbReference>
<dbReference type="EMBL" id="HBUF01318920">
    <property type="protein sequence ID" value="CAG6694606.1"/>
    <property type="molecule type" value="Transcribed_RNA"/>
</dbReference>
<feature type="region of interest" description="Disordered" evidence="2">
    <location>
        <begin position="147"/>
        <end position="339"/>
    </location>
</feature>
<dbReference type="EMBL" id="HBUF01318922">
    <property type="protein sequence ID" value="CAG6694610.1"/>
    <property type="molecule type" value="Transcribed_RNA"/>
</dbReference>
<dbReference type="PROSITE" id="PS51155">
    <property type="entry name" value="CHIT_BIND_RR_2"/>
    <property type="match status" value="1"/>
</dbReference>
<dbReference type="EMBL" id="HBUF01056485">
    <property type="protein sequence ID" value="CAG6624138.1"/>
    <property type="molecule type" value="Transcribed_RNA"/>
</dbReference>
<dbReference type="EMBL" id="HBUF01318919">
    <property type="protein sequence ID" value="CAG6694605.1"/>
    <property type="molecule type" value="Transcribed_RNA"/>
</dbReference>
<accession>A0A8D9F4Y0</accession>
<dbReference type="EMBL" id="HBUF01604139">
    <property type="protein sequence ID" value="CAG6777088.1"/>
    <property type="molecule type" value="Transcribed_RNA"/>
</dbReference>
<reference evidence="4" key="1">
    <citation type="submission" date="2021-05" db="EMBL/GenBank/DDBJ databases">
        <authorList>
            <person name="Alioto T."/>
            <person name="Alioto T."/>
            <person name="Gomez Garrido J."/>
        </authorList>
    </citation>
    <scope>NUCLEOTIDE SEQUENCE</scope>
</reference>
<evidence type="ECO:0000256" key="1">
    <source>
        <dbReference type="PROSITE-ProRule" id="PRU00497"/>
    </source>
</evidence>
<evidence type="ECO:0000256" key="2">
    <source>
        <dbReference type="SAM" id="MobiDB-lite"/>
    </source>
</evidence>
<feature type="compositionally biased region" description="Low complexity" evidence="2">
    <location>
        <begin position="382"/>
        <end position="426"/>
    </location>
</feature>
<dbReference type="EMBL" id="HBUF01604138">
    <property type="protein sequence ID" value="CAG6777087.1"/>
    <property type="molecule type" value="Transcribed_RNA"/>
</dbReference>
<feature type="compositionally biased region" description="Polar residues" evidence="2">
    <location>
        <begin position="474"/>
        <end position="499"/>
    </location>
</feature>
<feature type="compositionally biased region" description="Low complexity" evidence="2">
    <location>
        <begin position="323"/>
        <end position="339"/>
    </location>
</feature>
<feature type="chain" id="PRO_5036263004" evidence="3">
    <location>
        <begin position="19"/>
        <end position="549"/>
    </location>
</feature>
<keyword evidence="3" id="KW-0732">Signal</keyword>
<dbReference type="Pfam" id="PF00379">
    <property type="entry name" value="Chitin_bind_4"/>
    <property type="match status" value="1"/>
</dbReference>
<proteinExistence type="predicted"/>
<dbReference type="PANTHER" id="PTHR10380:SF2">
    <property type="entry name" value="AGAP003037-PA"/>
    <property type="match status" value="1"/>
</dbReference>
<dbReference type="PANTHER" id="PTHR10380">
    <property type="entry name" value="CUTICLE PROTEIN"/>
    <property type="match status" value="1"/>
</dbReference>
<dbReference type="AlphaFoldDB" id="A0A8D9F4Y0"/>
<feature type="compositionally biased region" description="Polar residues" evidence="2">
    <location>
        <begin position="231"/>
        <end position="249"/>
    </location>
</feature>
<keyword evidence="1" id="KW-0193">Cuticle</keyword>
<feature type="signal peptide" evidence="3">
    <location>
        <begin position="1"/>
        <end position="18"/>
    </location>
</feature>
<dbReference type="GO" id="GO:0008010">
    <property type="term" value="F:structural constituent of chitin-based larval cuticle"/>
    <property type="evidence" value="ECO:0007669"/>
    <property type="project" value="TreeGrafter"/>
</dbReference>
<dbReference type="InterPro" id="IPR050468">
    <property type="entry name" value="Cuticle_Struct_Prot"/>
</dbReference>
<dbReference type="EMBL" id="HBUF01056482">
    <property type="protein sequence ID" value="CAG6624132.1"/>
    <property type="molecule type" value="Transcribed_RNA"/>
</dbReference>
<dbReference type="EMBL" id="HBUF01056483">
    <property type="protein sequence ID" value="CAG6624134.1"/>
    <property type="molecule type" value="Transcribed_RNA"/>
</dbReference>
<dbReference type="EMBL" id="HBUF01604140">
    <property type="protein sequence ID" value="CAG6777089.1"/>
    <property type="molecule type" value="Transcribed_RNA"/>
</dbReference>